<dbReference type="EMBL" id="CM000762">
    <property type="protein sequence ID" value="KXG32612.1"/>
    <property type="molecule type" value="Genomic_DNA"/>
</dbReference>
<dbReference type="Gramene" id="KXG32611">
    <property type="protein sequence ID" value="KXG32611"/>
    <property type="gene ID" value="SORBI_3003G174800"/>
</dbReference>
<keyword evidence="3" id="KW-1185">Reference proteome</keyword>
<feature type="compositionally biased region" description="Polar residues" evidence="1">
    <location>
        <begin position="97"/>
        <end position="109"/>
    </location>
</feature>
<feature type="region of interest" description="Disordered" evidence="1">
    <location>
        <begin position="19"/>
        <end position="49"/>
    </location>
</feature>
<evidence type="ECO:0000313" key="3">
    <source>
        <dbReference type="Proteomes" id="UP000000768"/>
    </source>
</evidence>
<dbReference type="EMBL" id="CM000762">
    <property type="protein sequence ID" value="KXG32611.1"/>
    <property type="molecule type" value="Genomic_DNA"/>
</dbReference>
<protein>
    <submittedName>
        <fullName evidence="2">Uncharacterized protein</fullName>
    </submittedName>
</protein>
<dbReference type="EMBL" id="CM000762">
    <property type="protein sequence ID" value="OQU86933.1"/>
    <property type="molecule type" value="Genomic_DNA"/>
</dbReference>
<reference evidence="2" key="2">
    <citation type="submission" date="2017-02" db="EMBL/GenBank/DDBJ databases">
        <title>WGS assembly of Sorghum bicolor.</title>
        <authorList>
            <person name="Paterson A."/>
            <person name="Mullet J."/>
            <person name="Bowers J."/>
            <person name="Bruggmann R."/>
            <person name="Dubchak I."/>
            <person name="Grimwood J."/>
            <person name="Gundlach H."/>
            <person name="Haberer G."/>
            <person name="Hellsten U."/>
            <person name="Mitros T."/>
            <person name="Poliakov A."/>
            <person name="Schmutz J."/>
            <person name="Spannagl M."/>
            <person name="Tang H."/>
            <person name="Wang X."/>
            <person name="Wicker T."/>
            <person name="Bharti A."/>
            <person name="Chapman J."/>
            <person name="Feltus F."/>
            <person name="Gowik U."/>
            <person name="Grigoriev I."/>
            <person name="Lyons E."/>
            <person name="Maher C."/>
            <person name="Martis M."/>
            <person name="Narechania A."/>
            <person name="Otillar R."/>
            <person name="Penning B."/>
            <person name="Salamov A."/>
            <person name="Wang Y."/>
            <person name="Zhang L."/>
            <person name="Carpita N."/>
            <person name="Freeling M."/>
            <person name="Gingle A."/>
            <person name="Hash C."/>
            <person name="Keller B."/>
            <person name="Klein P."/>
            <person name="Kresovich S."/>
            <person name="Mccann M."/>
            <person name="Ming R."/>
            <person name="Peterson D."/>
            <person name="Rahman M."/>
            <person name="Ware D."/>
            <person name="Westhoff P."/>
            <person name="Mayer K."/>
            <person name="Messing J."/>
            <person name="Sims D."/>
            <person name="Jenkins J."/>
            <person name="Shu S."/>
            <person name="Rokhsar D."/>
        </authorList>
    </citation>
    <scope>NUCLEOTIDE SEQUENCE</scope>
</reference>
<sequence>MQDVGPINLSNQAVSHVGYGQIKKKKKSPPLSHARWPDARWRSGSSVRGPSLSRLLRPVAAHCTPIWRCPHPSRWLASHATMSPPILDVAWQRAVRSQPQAAGSSSNSGACHPAGSRRTPAPSRPSLNSGVRRLVGPSQIPSAESLARSDLVGK</sequence>
<dbReference type="Gramene" id="OQU86933">
    <property type="protein sequence ID" value="OQU86933"/>
    <property type="gene ID" value="SORBI_3003G174800"/>
</dbReference>
<dbReference type="AlphaFoldDB" id="A0A1B6Q3X0"/>
<gene>
    <name evidence="2" type="ORF">SORBI_3003G174800</name>
</gene>
<name>A0A1B6Q3X0_SORBI</name>
<dbReference type="InParanoid" id="A0A1B6Q3X0"/>
<reference evidence="2 3" key="1">
    <citation type="journal article" date="2009" name="Nature">
        <title>The Sorghum bicolor genome and the diversification of grasses.</title>
        <authorList>
            <person name="Paterson A.H."/>
            <person name="Bowers J.E."/>
            <person name="Bruggmann R."/>
            <person name="Dubchak I."/>
            <person name="Grimwood J."/>
            <person name="Gundlach H."/>
            <person name="Haberer G."/>
            <person name="Hellsten U."/>
            <person name="Mitros T."/>
            <person name="Poliakov A."/>
            <person name="Schmutz J."/>
            <person name="Spannagl M."/>
            <person name="Tang H."/>
            <person name="Wang X."/>
            <person name="Wicker T."/>
            <person name="Bharti A.K."/>
            <person name="Chapman J."/>
            <person name="Feltus F.A."/>
            <person name="Gowik U."/>
            <person name="Grigoriev I.V."/>
            <person name="Lyons E."/>
            <person name="Maher C.A."/>
            <person name="Martis M."/>
            <person name="Narechania A."/>
            <person name="Otillar R.P."/>
            <person name="Penning B.W."/>
            <person name="Salamov A.A."/>
            <person name="Wang Y."/>
            <person name="Zhang L."/>
            <person name="Carpita N.C."/>
            <person name="Freeling M."/>
            <person name="Gingle A.R."/>
            <person name="Hash C.T."/>
            <person name="Keller B."/>
            <person name="Klein P."/>
            <person name="Kresovich S."/>
            <person name="McCann M.C."/>
            <person name="Ming R."/>
            <person name="Peterson D.G."/>
            <person name="Mehboob-ur-Rahman"/>
            <person name="Ware D."/>
            <person name="Westhoff P."/>
            <person name="Mayer K.F."/>
            <person name="Messing J."/>
            <person name="Rokhsar D.S."/>
        </authorList>
    </citation>
    <scope>NUCLEOTIDE SEQUENCE [LARGE SCALE GENOMIC DNA]</scope>
    <source>
        <strain evidence="3">cv. BTx623</strain>
    </source>
</reference>
<proteinExistence type="predicted"/>
<feature type="region of interest" description="Disordered" evidence="1">
    <location>
        <begin position="97"/>
        <end position="154"/>
    </location>
</feature>
<dbReference type="EMBL" id="CM000762">
    <property type="protein sequence ID" value="OQU86934.1"/>
    <property type="molecule type" value="Genomic_DNA"/>
</dbReference>
<dbReference type="Proteomes" id="UP000000768">
    <property type="component" value="Chromosome 3"/>
</dbReference>
<organism evidence="2 3">
    <name type="scientific">Sorghum bicolor</name>
    <name type="common">Sorghum</name>
    <name type="synonym">Sorghum vulgare</name>
    <dbReference type="NCBI Taxonomy" id="4558"/>
    <lineage>
        <taxon>Eukaryota</taxon>
        <taxon>Viridiplantae</taxon>
        <taxon>Streptophyta</taxon>
        <taxon>Embryophyta</taxon>
        <taxon>Tracheophyta</taxon>
        <taxon>Spermatophyta</taxon>
        <taxon>Magnoliopsida</taxon>
        <taxon>Liliopsida</taxon>
        <taxon>Poales</taxon>
        <taxon>Poaceae</taxon>
        <taxon>PACMAD clade</taxon>
        <taxon>Panicoideae</taxon>
        <taxon>Andropogonodae</taxon>
        <taxon>Andropogoneae</taxon>
        <taxon>Sorghinae</taxon>
        <taxon>Sorghum</taxon>
    </lineage>
</organism>
<evidence type="ECO:0000313" key="2">
    <source>
        <dbReference type="EMBL" id="KXG32612.1"/>
    </source>
</evidence>
<dbReference type="Gramene" id="OQU86934">
    <property type="protein sequence ID" value="OQU86934"/>
    <property type="gene ID" value="SORBI_3003G174800"/>
</dbReference>
<dbReference type="Gramene" id="KXG32612">
    <property type="protein sequence ID" value="KXG32612"/>
    <property type="gene ID" value="SORBI_3003G174800"/>
</dbReference>
<evidence type="ECO:0000256" key="1">
    <source>
        <dbReference type="SAM" id="MobiDB-lite"/>
    </source>
</evidence>
<reference evidence="3" key="3">
    <citation type="journal article" date="2018" name="Plant J.">
        <title>The Sorghum bicolor reference genome: improved assembly, gene annotations, a transcriptome atlas, and signatures of genome organization.</title>
        <authorList>
            <person name="McCormick R.F."/>
            <person name="Truong S.K."/>
            <person name="Sreedasyam A."/>
            <person name="Jenkins J."/>
            <person name="Shu S."/>
            <person name="Sims D."/>
            <person name="Kennedy M."/>
            <person name="Amirebrahimi M."/>
            <person name="Weers B.D."/>
            <person name="McKinley B."/>
            <person name="Mattison A."/>
            <person name="Morishige D.T."/>
            <person name="Grimwood J."/>
            <person name="Schmutz J."/>
            <person name="Mullet J.E."/>
        </authorList>
    </citation>
    <scope>NUCLEOTIDE SEQUENCE [LARGE SCALE GENOMIC DNA]</scope>
    <source>
        <strain evidence="3">cv. BTx623</strain>
    </source>
</reference>
<accession>A0A1B6Q3X0</accession>